<dbReference type="AlphaFoldDB" id="A0A8H3IG06"/>
<evidence type="ECO:0000256" key="5">
    <source>
        <dbReference type="ARBA" id="ARBA00023242"/>
    </source>
</evidence>
<feature type="compositionally biased region" description="Polar residues" evidence="6">
    <location>
        <begin position="760"/>
        <end position="770"/>
    </location>
</feature>
<dbReference type="InterPro" id="IPR016024">
    <property type="entry name" value="ARM-type_fold"/>
</dbReference>
<feature type="region of interest" description="Disordered" evidence="6">
    <location>
        <begin position="744"/>
        <end position="773"/>
    </location>
</feature>
<comment type="caution">
    <text evidence="7">The sequence shown here is derived from an EMBL/GenBank/DDBJ whole genome shotgun (WGS) entry which is preliminary data.</text>
</comment>
<feature type="region of interest" description="Disordered" evidence="6">
    <location>
        <begin position="819"/>
        <end position="847"/>
    </location>
</feature>
<accession>A0A8H3IG06</accession>
<dbReference type="SMART" id="SM00185">
    <property type="entry name" value="ARM"/>
    <property type="match status" value="5"/>
</dbReference>
<evidence type="ECO:0000313" key="7">
    <source>
        <dbReference type="EMBL" id="CAF9912294.1"/>
    </source>
</evidence>
<organism evidence="7 8">
    <name type="scientific">Alectoria fallacina</name>
    <dbReference type="NCBI Taxonomy" id="1903189"/>
    <lineage>
        <taxon>Eukaryota</taxon>
        <taxon>Fungi</taxon>
        <taxon>Dikarya</taxon>
        <taxon>Ascomycota</taxon>
        <taxon>Pezizomycotina</taxon>
        <taxon>Lecanoromycetes</taxon>
        <taxon>OSLEUM clade</taxon>
        <taxon>Lecanoromycetidae</taxon>
        <taxon>Lecanorales</taxon>
        <taxon>Lecanorineae</taxon>
        <taxon>Parmeliaceae</taxon>
        <taxon>Alectoria</taxon>
    </lineage>
</organism>
<reference evidence="7" key="1">
    <citation type="submission" date="2021-03" db="EMBL/GenBank/DDBJ databases">
        <authorList>
            <person name="Tagirdzhanova G."/>
        </authorList>
    </citation>
    <scope>NUCLEOTIDE SEQUENCE</scope>
</reference>
<feature type="region of interest" description="Disordered" evidence="6">
    <location>
        <begin position="60"/>
        <end position="86"/>
    </location>
</feature>
<evidence type="ECO:0000256" key="3">
    <source>
        <dbReference type="ARBA" id="ARBA00022490"/>
    </source>
</evidence>
<proteinExistence type="predicted"/>
<dbReference type="Gene3D" id="1.25.10.10">
    <property type="entry name" value="Leucine-rich Repeat Variant"/>
    <property type="match status" value="4"/>
</dbReference>
<dbReference type="InterPro" id="IPR038739">
    <property type="entry name" value="ARMC8/Vid28"/>
</dbReference>
<evidence type="ECO:0000256" key="4">
    <source>
        <dbReference type="ARBA" id="ARBA00022737"/>
    </source>
</evidence>
<dbReference type="EMBL" id="CAJPDR010000054">
    <property type="protein sequence ID" value="CAF9912294.1"/>
    <property type="molecule type" value="Genomic_DNA"/>
</dbReference>
<comment type="subcellular location">
    <subcellularLocation>
        <location evidence="2">Cytoplasm</location>
    </subcellularLocation>
    <subcellularLocation>
        <location evidence="1">Nucleus</location>
    </subcellularLocation>
</comment>
<evidence type="ECO:0008006" key="9">
    <source>
        <dbReference type="Google" id="ProtNLM"/>
    </source>
</evidence>
<keyword evidence="8" id="KW-1185">Reference proteome</keyword>
<feature type="compositionally biased region" description="Basic and acidic residues" evidence="6">
    <location>
        <begin position="523"/>
        <end position="533"/>
    </location>
</feature>
<dbReference type="GO" id="GO:0005634">
    <property type="term" value="C:nucleus"/>
    <property type="evidence" value="ECO:0007669"/>
    <property type="project" value="UniProtKB-SubCell"/>
</dbReference>
<gene>
    <name evidence="7" type="ORF">ALECFALPRED_008025</name>
</gene>
<keyword evidence="4" id="KW-0677">Repeat</keyword>
<dbReference type="Proteomes" id="UP000664203">
    <property type="component" value="Unassembled WGS sequence"/>
</dbReference>
<evidence type="ECO:0000256" key="2">
    <source>
        <dbReference type="ARBA" id="ARBA00004496"/>
    </source>
</evidence>
<dbReference type="PANTHER" id="PTHR15651">
    <property type="entry name" value="ARMADILLO REPEAT-CONTAINING PROTEIN 8"/>
    <property type="match status" value="1"/>
</dbReference>
<dbReference type="GO" id="GO:0034657">
    <property type="term" value="C:GID complex"/>
    <property type="evidence" value="ECO:0007669"/>
    <property type="project" value="TreeGrafter"/>
</dbReference>
<dbReference type="InterPro" id="IPR011989">
    <property type="entry name" value="ARM-like"/>
</dbReference>
<dbReference type="SUPFAM" id="SSF48371">
    <property type="entry name" value="ARM repeat"/>
    <property type="match status" value="2"/>
</dbReference>
<name>A0A8H3IG06_9LECA</name>
<evidence type="ECO:0000256" key="1">
    <source>
        <dbReference type="ARBA" id="ARBA00004123"/>
    </source>
</evidence>
<dbReference type="GO" id="GO:0005737">
    <property type="term" value="C:cytoplasm"/>
    <property type="evidence" value="ECO:0007669"/>
    <property type="project" value="UniProtKB-SubCell"/>
</dbReference>
<dbReference type="InterPro" id="IPR000225">
    <property type="entry name" value="Armadillo"/>
</dbReference>
<evidence type="ECO:0000256" key="6">
    <source>
        <dbReference type="SAM" id="MobiDB-lite"/>
    </source>
</evidence>
<evidence type="ECO:0000313" key="8">
    <source>
        <dbReference type="Proteomes" id="UP000664203"/>
    </source>
</evidence>
<keyword evidence="5" id="KW-0539">Nucleus</keyword>
<keyword evidence="3" id="KW-0963">Cytoplasm</keyword>
<dbReference type="GO" id="GO:0043161">
    <property type="term" value="P:proteasome-mediated ubiquitin-dependent protein catabolic process"/>
    <property type="evidence" value="ECO:0007669"/>
    <property type="project" value="TreeGrafter"/>
</dbReference>
<sequence>MTRPSTPPILSELRSASSPASQVAALRALKNEVIGHEQKKEMWVGLGVLAPIARILNTHKGNGKRRHRDVNSSTNRSKQRGGRSDEEEARLQAIIIVGSLAHGGPAYVSPIFSGLVISPLLALLSPSESSSRLVLNALKSLNAVADSLFLAHSDHDASEDGLLNLLYTEQHLSTIASLLLQTSPLLAAQQQIALTAALISKTCRDEHHRAMLAHTGVLEALAVRLASFVVATGCSLNPSNGGSKHIGDIAPATSRSRISPILEAIGAIIQHSKTRAIQFLNAPAFTSVFQKPDADGTASYEKKPPVWGPNASNVVNIRQAPPSAIDILIPPLPSTHFRSSLAPNSNFPPLGALGSSSKQTQTSRSFSSAIEVIQSQGLEFIEEEESPLIAWLLYIARIENEVTGLMAAWVLAILYRHGLTKRGREAAFALLIVPSLVRMLDKDLKPFSDASNTYDTSVLTSPGRLIKEQAPSVLAMLAANSLEIQKAAADAGAIKKLSQLLKESYDEMPANSCAALWTPESSTSRHPEGRDDGSTLGPAGVSATAYHVMRLREAVLIALANIASDKDEYRRAIIDNGVVPFVIKTLRPEESDPTAQANGQIEGTSRYRRAFTGNCRDAILAACGAARALSRSVSTLRTSLMDAGLPAPLFVLIKSQDMELQIAATAVVTNLVLHFSPMREAIIEAGALKILCEHAHSMNAILRLNSVWALKHVVLDASNAIKMNCLEELGPGWLKQMINNDVDTSNHATMSRSGDREDGSSTPIRMSTPNAAGEQVDLLNAVEEDSRESSQDVEEDGEEDLKMADSIGALSRAELDRKLYSHSSSGRGPISEPAGLTGRRRSSQPALTDELAIQQQGLDFIRNLICGSGASDMIEHIFRELGQEKLFELLAAKLRPRVFNAFNRERRSSENGVRHVQPQTDIIVSVCYIVVHIAAGSTRQRQLLISQTELLKLIVPLFSHPSKDVRACCLWIVINLTWIDDASDNMNCKARARELMKLGVYEKLEHMEHDADLDCRERARTASNQMSTLLRL</sequence>
<dbReference type="PANTHER" id="PTHR15651:SF7">
    <property type="entry name" value="ARMADILLO REPEAT-CONTAINING PROTEIN 8"/>
    <property type="match status" value="1"/>
</dbReference>
<feature type="region of interest" description="Disordered" evidence="6">
    <location>
        <begin position="518"/>
        <end position="538"/>
    </location>
</feature>
<dbReference type="OrthoDB" id="5559898at2759"/>
<protein>
    <recommendedName>
        <fullName evidence="9">Armadillo repeat-containing protein 8</fullName>
    </recommendedName>
</protein>